<keyword evidence="2" id="KW-1185">Reference proteome</keyword>
<dbReference type="OrthoDB" id="5296002at2"/>
<accession>A0A4Q7LE02</accession>
<dbReference type="InterPro" id="IPR043129">
    <property type="entry name" value="ATPase_NBD"/>
</dbReference>
<organism evidence="1 2">
    <name type="scientific">Sphaerotilus mobilis</name>
    <dbReference type="NCBI Taxonomy" id="47994"/>
    <lineage>
        <taxon>Bacteria</taxon>
        <taxon>Pseudomonadati</taxon>
        <taxon>Pseudomonadota</taxon>
        <taxon>Betaproteobacteria</taxon>
        <taxon>Burkholderiales</taxon>
        <taxon>Sphaerotilaceae</taxon>
        <taxon>Sphaerotilus</taxon>
    </lineage>
</organism>
<dbReference type="AlphaFoldDB" id="A0A4Q7LE02"/>
<sequence>MFRRSVRRQQPGWLAVAPAGEAARAAHVVWPTGELRPQLRWAGSAAWQEPAAGLSQLRKAPELRGLRSVALLQREHYQLLPLDAPDVPRESWRDAMRWRLKDMVDFPVEDAGIDLLEIPADASQRGRASLLVAVAPRRALEALVQCGDEARMPWQAIDLPDTALRNLCTLSEEGQRGVALLWLGERHGSLVITAMGELLVARPIELTLAQVEPDRTASSEPGLAHTPEATAAWDRAALEILRTLDHCERLFNRVGIGRLQVCPGHAAGFIAHLGGLVDLPVLPYDLAAQVDIAAVPALAEPAEQARYLCAIGAALRPD</sequence>
<dbReference type="EMBL" id="SGWV01000011">
    <property type="protein sequence ID" value="RZS52232.1"/>
    <property type="molecule type" value="Genomic_DNA"/>
</dbReference>
<dbReference type="RefSeq" id="WP_130483224.1">
    <property type="nucleotide sequence ID" value="NZ_SGWV01000011.1"/>
</dbReference>
<dbReference type="SUPFAM" id="SSF53067">
    <property type="entry name" value="Actin-like ATPase domain"/>
    <property type="match status" value="1"/>
</dbReference>
<name>A0A4Q7LE02_9BURK</name>
<dbReference type="Proteomes" id="UP000293433">
    <property type="component" value="Unassembled WGS sequence"/>
</dbReference>
<proteinExistence type="predicted"/>
<gene>
    <name evidence="1" type="ORF">EV685_3423</name>
</gene>
<reference evidence="1 2" key="1">
    <citation type="submission" date="2019-02" db="EMBL/GenBank/DDBJ databases">
        <title>Genomic Encyclopedia of Type Strains, Phase IV (KMG-IV): sequencing the most valuable type-strain genomes for metagenomic binning, comparative biology and taxonomic classification.</title>
        <authorList>
            <person name="Goeker M."/>
        </authorList>
    </citation>
    <scope>NUCLEOTIDE SEQUENCE [LARGE SCALE GENOMIC DNA]</scope>
    <source>
        <strain evidence="1 2">DSM 10617</strain>
    </source>
</reference>
<evidence type="ECO:0000313" key="2">
    <source>
        <dbReference type="Proteomes" id="UP000293433"/>
    </source>
</evidence>
<protein>
    <submittedName>
        <fullName evidence="1">MSHA biogenesis protein MshI</fullName>
    </submittedName>
</protein>
<evidence type="ECO:0000313" key="1">
    <source>
        <dbReference type="EMBL" id="RZS52232.1"/>
    </source>
</evidence>
<comment type="caution">
    <text evidence="1">The sequence shown here is derived from an EMBL/GenBank/DDBJ whole genome shotgun (WGS) entry which is preliminary data.</text>
</comment>